<evidence type="ECO:0008006" key="7">
    <source>
        <dbReference type="Google" id="ProtNLM"/>
    </source>
</evidence>
<evidence type="ECO:0000256" key="4">
    <source>
        <dbReference type="SAM" id="MobiDB-lite"/>
    </source>
</evidence>
<evidence type="ECO:0000256" key="3">
    <source>
        <dbReference type="ARBA" id="ARBA00023180"/>
    </source>
</evidence>
<evidence type="ECO:0000256" key="2">
    <source>
        <dbReference type="ARBA" id="ARBA00022737"/>
    </source>
</evidence>
<feature type="compositionally biased region" description="Acidic residues" evidence="4">
    <location>
        <begin position="135"/>
        <end position="148"/>
    </location>
</feature>
<keyword evidence="2" id="KW-0677">Repeat</keyword>
<reference evidence="5 6" key="1">
    <citation type="submission" date="2019-08" db="EMBL/GenBank/DDBJ databases">
        <title>Bradymonadales sp. TMQ4.</title>
        <authorList>
            <person name="Liang Q."/>
        </authorList>
    </citation>
    <scope>NUCLEOTIDE SEQUENCE [LARGE SCALE GENOMIC DNA]</scope>
    <source>
        <strain evidence="5 6">TMQ4</strain>
    </source>
</reference>
<keyword evidence="3" id="KW-0325">Glycoprotein</keyword>
<keyword evidence="6" id="KW-1185">Reference proteome</keyword>
<keyword evidence="1" id="KW-0732">Signal</keyword>
<gene>
    <name evidence="5" type="ORF">FRC98_17115</name>
</gene>
<dbReference type="InterPro" id="IPR028994">
    <property type="entry name" value="Integrin_alpha_N"/>
</dbReference>
<comment type="caution">
    <text evidence="5">The sequence shown here is derived from an EMBL/GenBank/DDBJ whole genome shotgun (WGS) entry which is preliminary data.</text>
</comment>
<dbReference type="EMBL" id="VOSM01000010">
    <property type="protein sequence ID" value="TXD35186.1"/>
    <property type="molecule type" value="Genomic_DNA"/>
</dbReference>
<dbReference type="PANTHER" id="PTHR36220">
    <property type="entry name" value="UNNAMED PRODUCT"/>
    <property type="match status" value="1"/>
</dbReference>
<dbReference type="Pfam" id="PF14312">
    <property type="entry name" value="FG-GAP_2"/>
    <property type="match status" value="4"/>
</dbReference>
<proteinExistence type="predicted"/>
<dbReference type="OrthoDB" id="8481850at2"/>
<evidence type="ECO:0000313" key="6">
    <source>
        <dbReference type="Proteomes" id="UP000321412"/>
    </source>
</evidence>
<dbReference type="SUPFAM" id="SSF82171">
    <property type="entry name" value="DPP6 N-terminal domain-like"/>
    <property type="match status" value="1"/>
</dbReference>
<dbReference type="AlphaFoldDB" id="A0A5C6XAV2"/>
<feature type="region of interest" description="Disordered" evidence="4">
    <location>
        <begin position="85"/>
        <end position="156"/>
    </location>
</feature>
<dbReference type="InterPro" id="IPR013517">
    <property type="entry name" value="FG-GAP"/>
</dbReference>
<dbReference type="Proteomes" id="UP000321412">
    <property type="component" value="Unassembled WGS sequence"/>
</dbReference>
<name>A0A5C6XAV2_9DELT</name>
<organism evidence="5 6">
    <name type="scientific">Lujinxingia vulgaris</name>
    <dbReference type="NCBI Taxonomy" id="2600176"/>
    <lineage>
        <taxon>Bacteria</taxon>
        <taxon>Deltaproteobacteria</taxon>
        <taxon>Bradymonadales</taxon>
        <taxon>Lujinxingiaceae</taxon>
        <taxon>Lujinxingia</taxon>
    </lineage>
</organism>
<evidence type="ECO:0000313" key="5">
    <source>
        <dbReference type="EMBL" id="TXD35186.1"/>
    </source>
</evidence>
<sequence length="719" mass="74533">MNAKLARSSPPRPPEPYPASACPPRGMVGGLDAMTIQAEAHTCFDTSRHKTNLCMRCFMLHPKPSGSLLPLLLTALLTLSPTLGCGGEEEADTPDVDAGDPGDVEDASDGDADADAGENPDADPDTDAGSSPDADAGENTDTDEDSDVLDPPPCPVDEYVDAGTCTACPAGTTNEAGDDPGGEDTSCDAILCAADERVDANACVPCGADLTSVEGADASGPDTQCFSDDACFTILGVDCDAFNGTYFKAAEPNGDDQFGQANAINADATVLVTAAPYDDAPGATGFDLLSEYGAVHIFTRDDETWSLHSEITASNQGVGDNFGLHALAIDASGDTLIVGAPNEDSGPDNPTENTHPDAGAVYVFERQTTGSGDAWVESAILKASDLIGGGDRFGSAVDISPDGNTIVVGAPLEDSLDDPEDFNATDSGAAYVFFRDDQADTGWREVGFLKADNASGGDGFGGYVAVDGTTLAIGAQYEDSTATGVNPTDTTNPEGLEYDSGAVYVFSFEPGVSCCTQEAYIKASNTDTRDRFGYRVELAGDVLAVNAPIEKSNASGIDAEQMNNGQQSGAVYVFRRTNGTWAQEAYIKSPLNRQGHNPAFGQGLGLNADGSMLAIGAFLDDSSAVGLNGEEQDWDLPASGAVFLFAFEGGQWTYSAFLKAPNSINGIRYGQDPEFSASGERLAIGAYHESGNSSGIDGDMNSFGTTRAGALFMHRVAPW</sequence>
<dbReference type="SMART" id="SM00191">
    <property type="entry name" value="Int_alpha"/>
    <property type="match status" value="5"/>
</dbReference>
<protein>
    <recommendedName>
        <fullName evidence="7">Integrin alpha beta-propellor repeat protein</fullName>
    </recommendedName>
</protein>
<accession>A0A5C6XAV2</accession>
<dbReference type="Gene3D" id="2.130.10.130">
    <property type="entry name" value="Integrin alpha, N-terminal"/>
    <property type="match status" value="2"/>
</dbReference>
<feature type="compositionally biased region" description="Acidic residues" evidence="4">
    <location>
        <begin position="87"/>
        <end position="126"/>
    </location>
</feature>
<dbReference type="PANTHER" id="PTHR36220:SF1">
    <property type="entry name" value="GAMMA TUBULIN COMPLEX COMPONENT C-TERMINAL DOMAIN-CONTAINING PROTEIN"/>
    <property type="match status" value="1"/>
</dbReference>
<dbReference type="InterPro" id="IPR013519">
    <property type="entry name" value="Int_alpha_beta-p"/>
</dbReference>
<evidence type="ECO:0000256" key="1">
    <source>
        <dbReference type="ARBA" id="ARBA00022729"/>
    </source>
</evidence>